<dbReference type="OrthoDB" id="8375at2"/>
<reference evidence="3" key="1">
    <citation type="submission" date="2016-11" db="EMBL/GenBank/DDBJ databases">
        <authorList>
            <person name="Varghese N."/>
            <person name="Submissions S."/>
        </authorList>
    </citation>
    <scope>NUCLEOTIDE SEQUENCE [LARGE SCALE GENOMIC DNA]</scope>
    <source>
        <strain evidence="3">GAS401</strain>
    </source>
</reference>
<evidence type="ECO:0000256" key="1">
    <source>
        <dbReference type="SAM" id="MobiDB-lite"/>
    </source>
</evidence>
<sequence>MFPKKNKLLRQTFVSLLPTIAASSAFLFGGYALAQNYPPYGSDIPLAHFDHGKRPHMTPPPPNLMCPVLSPSCQDVRTAQSEWNTQLLGYDSLDGRSTYQPLVVHQGNRYIAYMAHHAGCAINRLNLTNEVNGTSLVDVTDPQHPIYLTHIPNSPSDGATCTGSLDAAGNQMVHVCGGDTLPSTSPGEASRKRGHYYMLRTNGNASGQPGTESHEVWDVTNPSSPTLLKAIDSGATNTHKDWWECYSGVAYLVANDGTASAVSPDSAPGWQQSGSTQHMKIYNLHDPANPEYIRDFGFVGQQPTAMGSAIEGLVTPPTGIHGPISAGNRVYAAYGVGSNGVVQILDRNKVLNGCKAPGASANCAKSPTQSEMLAPQIGWFTLPGTSLQGGHTSFPIYGEQDGRPRNLILVTSEEGGNECTAGSAPHAAWLYDVTDEAHPKYIAEDPSDPARTKMDVPNGFDYKWVGIIPGNGVADNHCGTANCSQSGIYGNSVTPQDSPKGTNPNNFCNQGARFGIHSSTELFYPPYYGRLAILAWFTGGLRVFDIRNPDDPRAIAYFIPAPNDTGCGPKGGPSPGPGCTMANTGRDGHTVNAIHTNNAEVDDRGLVYIADRAGTGMHIIRLTGQAAAAGNGSDNDQGNDDGQGNDNDQGNGHGNQH</sequence>
<evidence type="ECO:0008006" key="4">
    <source>
        <dbReference type="Google" id="ProtNLM"/>
    </source>
</evidence>
<dbReference type="RefSeq" id="WP_156898450.1">
    <property type="nucleotide sequence ID" value="NZ_LT670849.1"/>
</dbReference>
<dbReference type="Proteomes" id="UP000184096">
    <property type="component" value="Chromosome I"/>
</dbReference>
<evidence type="ECO:0000313" key="3">
    <source>
        <dbReference type="Proteomes" id="UP000184096"/>
    </source>
</evidence>
<evidence type="ECO:0000313" key="2">
    <source>
        <dbReference type="EMBL" id="SHN70589.1"/>
    </source>
</evidence>
<keyword evidence="3" id="KW-1185">Reference proteome</keyword>
<dbReference type="AlphaFoldDB" id="A0A1M7TII7"/>
<gene>
    <name evidence="2" type="ORF">SAMN05444170_1778</name>
</gene>
<dbReference type="EMBL" id="LT670849">
    <property type="protein sequence ID" value="SHN70589.1"/>
    <property type="molecule type" value="Genomic_DNA"/>
</dbReference>
<accession>A0A1M7TII7</accession>
<protein>
    <recommendedName>
        <fullName evidence="4">LVIVD repeat-containing protein</fullName>
    </recommendedName>
</protein>
<name>A0A1M7TII7_9BRAD</name>
<proteinExistence type="predicted"/>
<organism evidence="2 3">
    <name type="scientific">Bradyrhizobium erythrophlei</name>
    <dbReference type="NCBI Taxonomy" id="1437360"/>
    <lineage>
        <taxon>Bacteria</taxon>
        <taxon>Pseudomonadati</taxon>
        <taxon>Pseudomonadota</taxon>
        <taxon>Alphaproteobacteria</taxon>
        <taxon>Hyphomicrobiales</taxon>
        <taxon>Nitrobacteraceae</taxon>
        <taxon>Bradyrhizobium</taxon>
    </lineage>
</organism>
<feature type="region of interest" description="Disordered" evidence="1">
    <location>
        <begin position="628"/>
        <end position="657"/>
    </location>
</feature>